<dbReference type="PANTHER" id="PTHR46401:SF2">
    <property type="entry name" value="GLYCOSYLTRANSFERASE WBBK-RELATED"/>
    <property type="match status" value="1"/>
</dbReference>
<dbReference type="GO" id="GO:0016757">
    <property type="term" value="F:glycosyltransferase activity"/>
    <property type="evidence" value="ECO:0007669"/>
    <property type="project" value="InterPro"/>
</dbReference>
<accession>A0A4Q1D374</accession>
<dbReference type="OrthoDB" id="9801609at2"/>
<dbReference type="Pfam" id="PF00534">
    <property type="entry name" value="Glycos_transf_1"/>
    <property type="match status" value="1"/>
</dbReference>
<name>A0A4Q1D374_9BACT</name>
<reference evidence="4 5" key="1">
    <citation type="submission" date="2019-01" db="EMBL/GenBank/DDBJ databases">
        <title>Filimonas sp. strain TTM-71.</title>
        <authorList>
            <person name="Chen W.-M."/>
        </authorList>
    </citation>
    <scope>NUCLEOTIDE SEQUENCE [LARGE SCALE GENOMIC DNA]</scope>
    <source>
        <strain evidence="4 5">TTM-71</strain>
    </source>
</reference>
<dbReference type="CDD" id="cd03809">
    <property type="entry name" value="GT4_MtfB-like"/>
    <property type="match status" value="1"/>
</dbReference>
<dbReference type="RefSeq" id="WP_129005259.1">
    <property type="nucleotide sequence ID" value="NZ_SDHZ01000003.1"/>
</dbReference>
<dbReference type="Gene3D" id="3.40.50.2000">
    <property type="entry name" value="Glycogen Phosphorylase B"/>
    <property type="match status" value="2"/>
</dbReference>
<keyword evidence="5" id="KW-1185">Reference proteome</keyword>
<dbReference type="Pfam" id="PF13439">
    <property type="entry name" value="Glyco_transf_4"/>
    <property type="match status" value="1"/>
</dbReference>
<evidence type="ECO:0000259" key="2">
    <source>
        <dbReference type="Pfam" id="PF00534"/>
    </source>
</evidence>
<sequence length="359" mass="40742">MARVYVNGKFLSQKMSGVQRYASELLRHYYALDKDVALVSPAERRSGDDFQLPIPVMTTGSKAGLWWEQAQLPWFLSGKGRPLLLNLCNMAPVMYRNKITCIHDIAFLRYPQFFSTAFRTYYKAIIPAIIKSSKHIITVSEFSRSELMDYYKLRPERVSVIPNAGFRSGQGQEGAEQELPLPVRRPYFLFVGSVDPRKNLLFLLRAYEAAQLKETDLVVAGGGYASFNDALLKDIHLYHQHPNIHFIGHVPDALLTQYYNYARAVIVPSFYEGFGLPVAEGLSAHCEVLASDIPIFREVAGAHAFYFDPFKPDALITLMRERDGTSRPDGEDGYSFIHRRYSWEKSANALGDCISAFRD</sequence>
<feature type="domain" description="Glycosyl transferase family 1" evidence="2">
    <location>
        <begin position="176"/>
        <end position="319"/>
    </location>
</feature>
<dbReference type="EMBL" id="SDHZ01000003">
    <property type="protein sequence ID" value="RXK81862.1"/>
    <property type="molecule type" value="Genomic_DNA"/>
</dbReference>
<evidence type="ECO:0000313" key="5">
    <source>
        <dbReference type="Proteomes" id="UP000290545"/>
    </source>
</evidence>
<evidence type="ECO:0000259" key="3">
    <source>
        <dbReference type="Pfam" id="PF13439"/>
    </source>
</evidence>
<dbReference type="AlphaFoldDB" id="A0A4Q1D374"/>
<proteinExistence type="predicted"/>
<feature type="domain" description="Glycosyltransferase subfamily 4-like N-terminal" evidence="3">
    <location>
        <begin position="16"/>
        <end position="163"/>
    </location>
</feature>
<comment type="caution">
    <text evidence="4">The sequence shown here is derived from an EMBL/GenBank/DDBJ whole genome shotgun (WGS) entry which is preliminary data.</text>
</comment>
<evidence type="ECO:0000313" key="4">
    <source>
        <dbReference type="EMBL" id="RXK81862.1"/>
    </source>
</evidence>
<organism evidence="4 5">
    <name type="scientific">Filimonas effusa</name>
    <dbReference type="NCBI Taxonomy" id="2508721"/>
    <lineage>
        <taxon>Bacteria</taxon>
        <taxon>Pseudomonadati</taxon>
        <taxon>Bacteroidota</taxon>
        <taxon>Chitinophagia</taxon>
        <taxon>Chitinophagales</taxon>
        <taxon>Chitinophagaceae</taxon>
        <taxon>Filimonas</taxon>
    </lineage>
</organism>
<dbReference type="InterPro" id="IPR001296">
    <property type="entry name" value="Glyco_trans_1"/>
</dbReference>
<dbReference type="InterPro" id="IPR028098">
    <property type="entry name" value="Glyco_trans_4-like_N"/>
</dbReference>
<keyword evidence="1 4" id="KW-0808">Transferase</keyword>
<protein>
    <submittedName>
        <fullName evidence="4">Glycosyltransferase family 1 protein</fullName>
    </submittedName>
</protein>
<gene>
    <name evidence="4" type="ORF">ESB13_18920</name>
</gene>
<dbReference type="Proteomes" id="UP000290545">
    <property type="component" value="Unassembled WGS sequence"/>
</dbReference>
<dbReference type="SUPFAM" id="SSF53756">
    <property type="entry name" value="UDP-Glycosyltransferase/glycogen phosphorylase"/>
    <property type="match status" value="1"/>
</dbReference>
<evidence type="ECO:0000256" key="1">
    <source>
        <dbReference type="ARBA" id="ARBA00022679"/>
    </source>
</evidence>
<dbReference type="PANTHER" id="PTHR46401">
    <property type="entry name" value="GLYCOSYLTRANSFERASE WBBK-RELATED"/>
    <property type="match status" value="1"/>
</dbReference>